<comment type="caution">
    <text evidence="1">The sequence shown here is derived from an EMBL/GenBank/DDBJ whole genome shotgun (WGS) entry which is preliminary data.</text>
</comment>
<evidence type="ECO:0000313" key="2">
    <source>
        <dbReference type="Proteomes" id="UP000712600"/>
    </source>
</evidence>
<evidence type="ECO:0000313" key="1">
    <source>
        <dbReference type="EMBL" id="KAF3574074.1"/>
    </source>
</evidence>
<protein>
    <submittedName>
        <fullName evidence="1">Uncharacterized protein</fullName>
    </submittedName>
</protein>
<dbReference type="Proteomes" id="UP000712600">
    <property type="component" value="Unassembled WGS sequence"/>
</dbReference>
<proteinExistence type="predicted"/>
<dbReference type="AlphaFoldDB" id="A0A8S9RLE5"/>
<sequence>MLKQEISNIGKRIAELEGKEDEILDSFVILGLHKWASPSCGQHLHGYMPCSNLPTYLPLGPLKTLDAPPGRAADAMN</sequence>
<organism evidence="1 2">
    <name type="scientific">Brassica cretica</name>
    <name type="common">Mustard</name>
    <dbReference type="NCBI Taxonomy" id="69181"/>
    <lineage>
        <taxon>Eukaryota</taxon>
        <taxon>Viridiplantae</taxon>
        <taxon>Streptophyta</taxon>
        <taxon>Embryophyta</taxon>
        <taxon>Tracheophyta</taxon>
        <taxon>Spermatophyta</taxon>
        <taxon>Magnoliopsida</taxon>
        <taxon>eudicotyledons</taxon>
        <taxon>Gunneridae</taxon>
        <taxon>Pentapetalae</taxon>
        <taxon>rosids</taxon>
        <taxon>malvids</taxon>
        <taxon>Brassicales</taxon>
        <taxon>Brassicaceae</taxon>
        <taxon>Brassiceae</taxon>
        <taxon>Brassica</taxon>
    </lineage>
</organism>
<dbReference type="EMBL" id="QGKX02000095">
    <property type="protein sequence ID" value="KAF3574074.1"/>
    <property type="molecule type" value="Genomic_DNA"/>
</dbReference>
<name>A0A8S9RLE5_BRACR</name>
<accession>A0A8S9RLE5</accession>
<reference evidence="1" key="1">
    <citation type="submission" date="2019-12" db="EMBL/GenBank/DDBJ databases">
        <title>Genome sequencing and annotation of Brassica cretica.</title>
        <authorList>
            <person name="Studholme D.J."/>
            <person name="Sarris P."/>
        </authorList>
    </citation>
    <scope>NUCLEOTIDE SEQUENCE</scope>
    <source>
        <strain evidence="1">PFS-109/04</strain>
        <tissue evidence="1">Leaf</tissue>
    </source>
</reference>
<gene>
    <name evidence="1" type="ORF">F2Q69_00063459</name>
</gene>